<proteinExistence type="predicted"/>
<dbReference type="EMBL" id="CP011409">
    <property type="protein sequence ID" value="AKZ61398.1"/>
    <property type="molecule type" value="Genomic_DNA"/>
</dbReference>
<organism evidence="1 2">
    <name type="scientific">Herbaspirillum hiltneri N3</name>
    <dbReference type="NCBI Taxonomy" id="1262470"/>
    <lineage>
        <taxon>Bacteria</taxon>
        <taxon>Pseudomonadati</taxon>
        <taxon>Pseudomonadota</taxon>
        <taxon>Betaproteobacteria</taxon>
        <taxon>Burkholderiales</taxon>
        <taxon>Oxalobacteraceae</taxon>
        <taxon>Herbaspirillum</taxon>
    </lineage>
</organism>
<keyword evidence="2" id="KW-1185">Reference proteome</keyword>
<evidence type="ECO:0000313" key="2">
    <source>
        <dbReference type="Proteomes" id="UP000063429"/>
    </source>
</evidence>
<sequence>MHQTDIELLRAEIAAAAARMIAEDGADYASAKRKAARQILGDTKARGEILPDNAQVEDEVRAYNELFFSDTQPARLLHLRQLAVQVMEELARFTPYLTGAVLNGTAGEHSDIHLQLFTSSAKDVEIYLLNKNVNFEVSESSHFKGGQAVVETLSFLLPQKGRAPEGVHLAVYDVDDLRGGVRTASGKRTERADIEAVRRLIVEEDS</sequence>
<gene>
    <name evidence="1" type="ORF">F506_00805</name>
</gene>
<accession>A0ABM5UW21</accession>
<dbReference type="Proteomes" id="UP000063429">
    <property type="component" value="Chromosome"/>
</dbReference>
<dbReference type="RefSeq" id="WP_053194867.1">
    <property type="nucleotide sequence ID" value="NZ_CP011409.1"/>
</dbReference>
<reference evidence="2" key="1">
    <citation type="journal article" date="2015" name="Genome Announc.">
        <title>Complete Genome Sequence of Herbaspirillum hiltneri N3 (DSM 17495), Isolated from Surface-Sterilized Wheat Roots.</title>
        <authorList>
            <person name="Guizelini D."/>
            <person name="Saizaki P.M."/>
            <person name="Coimbra N.A."/>
            <person name="Weiss V.A."/>
            <person name="Faoro H."/>
            <person name="Sfeir M.Z."/>
            <person name="Baura V.A."/>
            <person name="Monteiro R.A."/>
            <person name="Chubatsu L.S."/>
            <person name="Souza E.M."/>
            <person name="Cruz L.M."/>
            <person name="Pedrosa F.O."/>
            <person name="Raittz R.T."/>
            <person name="Marchaukoski J.N."/>
            <person name="Steffens M.B."/>
        </authorList>
    </citation>
    <scope>NUCLEOTIDE SEQUENCE [LARGE SCALE GENOMIC DNA]</scope>
    <source>
        <strain evidence="2">N3</strain>
    </source>
</reference>
<evidence type="ECO:0000313" key="1">
    <source>
        <dbReference type="EMBL" id="AKZ61398.1"/>
    </source>
</evidence>
<name>A0ABM5UW21_9BURK</name>
<protein>
    <recommendedName>
        <fullName evidence="3">UDP-N-acetylmuramate--alanine ligase</fullName>
    </recommendedName>
</protein>
<evidence type="ECO:0008006" key="3">
    <source>
        <dbReference type="Google" id="ProtNLM"/>
    </source>
</evidence>